<evidence type="ECO:0000313" key="14">
    <source>
        <dbReference type="EMBL" id="CAH9070646.1"/>
    </source>
</evidence>
<dbReference type="GO" id="GO:0005789">
    <property type="term" value="C:endoplasmic reticulum membrane"/>
    <property type="evidence" value="ECO:0007669"/>
    <property type="project" value="UniProtKB-SubCell"/>
</dbReference>
<dbReference type="GO" id="GO:0047196">
    <property type="term" value="F:long-chain-alcohol O-fatty-acyltransferase activity"/>
    <property type="evidence" value="ECO:0007669"/>
    <property type="project" value="UniProtKB-EC"/>
</dbReference>
<dbReference type="GO" id="GO:0004144">
    <property type="term" value="F:diacylglycerol O-acyltransferase activity"/>
    <property type="evidence" value="ECO:0007669"/>
    <property type="project" value="UniProtKB-EC"/>
</dbReference>
<evidence type="ECO:0000256" key="7">
    <source>
        <dbReference type="ARBA" id="ARBA00023315"/>
    </source>
</evidence>
<feature type="domain" description="O-acyltransferase WSD1 C-terminal" evidence="13">
    <location>
        <begin position="358"/>
        <end position="500"/>
    </location>
</feature>
<dbReference type="Pfam" id="PF06974">
    <property type="entry name" value="WS_DGAT_C"/>
    <property type="match status" value="1"/>
</dbReference>
<evidence type="ECO:0000259" key="12">
    <source>
        <dbReference type="Pfam" id="PF03007"/>
    </source>
</evidence>
<evidence type="ECO:0000256" key="10">
    <source>
        <dbReference type="ARBA" id="ARBA00048109"/>
    </source>
</evidence>
<comment type="subcellular location">
    <subcellularLocation>
        <location evidence="1">Cell membrane</location>
        <topology evidence="1">Single-pass membrane protein</topology>
    </subcellularLocation>
    <subcellularLocation>
        <location evidence="2">Endoplasmic reticulum membrane</location>
    </subcellularLocation>
</comment>
<proteinExistence type="inferred from homology"/>
<dbReference type="Proteomes" id="UP001152523">
    <property type="component" value="Unassembled WGS sequence"/>
</dbReference>
<dbReference type="InterPro" id="IPR045034">
    <property type="entry name" value="O-acyltransferase_WSD1-like"/>
</dbReference>
<dbReference type="EMBL" id="CAMAPF010000018">
    <property type="protein sequence ID" value="CAH9070646.1"/>
    <property type="molecule type" value="Genomic_DNA"/>
</dbReference>
<dbReference type="SUPFAM" id="SSF52777">
    <property type="entry name" value="CoA-dependent acyltransferases"/>
    <property type="match status" value="1"/>
</dbReference>
<comment type="pathway">
    <text evidence="4">Lipid metabolism.</text>
</comment>
<evidence type="ECO:0000256" key="2">
    <source>
        <dbReference type="ARBA" id="ARBA00004586"/>
    </source>
</evidence>
<comment type="caution">
    <text evidence="14">The sequence shown here is derived from an EMBL/GenBank/DDBJ whole genome shotgun (WGS) entry which is preliminary data.</text>
</comment>
<evidence type="ECO:0000256" key="6">
    <source>
        <dbReference type="ARBA" id="ARBA00022824"/>
    </source>
</evidence>
<evidence type="ECO:0000256" key="8">
    <source>
        <dbReference type="ARBA" id="ARBA00024360"/>
    </source>
</evidence>
<keyword evidence="15" id="KW-1185">Reference proteome</keyword>
<keyword evidence="6" id="KW-0256">Endoplasmic reticulum</keyword>
<keyword evidence="5" id="KW-0808">Transferase</keyword>
<dbReference type="PANTHER" id="PTHR31650:SF1">
    <property type="entry name" value="WAX ESTER SYNTHASE_DIACYLGLYCEROL ACYLTRANSFERASE 4-RELATED"/>
    <property type="match status" value="1"/>
</dbReference>
<dbReference type="GO" id="GO:0005886">
    <property type="term" value="C:plasma membrane"/>
    <property type="evidence" value="ECO:0007669"/>
    <property type="project" value="UniProtKB-SubCell"/>
</dbReference>
<keyword evidence="7" id="KW-0012">Acyltransferase</keyword>
<evidence type="ECO:0000259" key="13">
    <source>
        <dbReference type="Pfam" id="PF06974"/>
    </source>
</evidence>
<comment type="catalytic activity">
    <reaction evidence="9">
        <text>a long chain fatty alcohol + a fatty acyl-CoA = a long-chain alcohol wax ester + CoA</text>
        <dbReference type="Rhea" id="RHEA:38443"/>
        <dbReference type="ChEBI" id="CHEBI:17135"/>
        <dbReference type="ChEBI" id="CHEBI:57287"/>
        <dbReference type="ChEBI" id="CHEBI:77636"/>
        <dbReference type="ChEBI" id="CHEBI:235323"/>
        <dbReference type="EC" id="2.3.1.75"/>
    </reaction>
</comment>
<dbReference type="GO" id="GO:0019432">
    <property type="term" value="P:triglyceride biosynthetic process"/>
    <property type="evidence" value="ECO:0007669"/>
    <property type="project" value="TreeGrafter"/>
</dbReference>
<comment type="catalytic activity">
    <reaction evidence="10">
        <text>an acyl-CoA + a 1,2-diacyl-sn-glycerol = a triacyl-sn-glycerol + CoA</text>
        <dbReference type="Rhea" id="RHEA:10868"/>
        <dbReference type="ChEBI" id="CHEBI:17815"/>
        <dbReference type="ChEBI" id="CHEBI:57287"/>
        <dbReference type="ChEBI" id="CHEBI:58342"/>
        <dbReference type="ChEBI" id="CHEBI:64615"/>
        <dbReference type="EC" id="2.3.1.20"/>
    </reaction>
</comment>
<feature type="domain" description="O-acyltransferase WSD1-like N-terminal" evidence="12">
    <location>
        <begin position="133"/>
        <end position="293"/>
    </location>
</feature>
<gene>
    <name evidence="14" type="ORF">CEPIT_LOCUS3544</name>
</gene>
<reference evidence="14" key="1">
    <citation type="submission" date="2022-07" db="EMBL/GenBank/DDBJ databases">
        <authorList>
            <person name="Macas J."/>
            <person name="Novak P."/>
            <person name="Neumann P."/>
        </authorList>
    </citation>
    <scope>NUCLEOTIDE SEQUENCE</scope>
</reference>
<evidence type="ECO:0000256" key="1">
    <source>
        <dbReference type="ARBA" id="ARBA00004162"/>
    </source>
</evidence>
<dbReference type="PANTHER" id="PTHR31650">
    <property type="entry name" value="O-ACYLTRANSFERASE (WSD1-LIKE) FAMILY PROTEIN"/>
    <property type="match status" value="1"/>
</dbReference>
<dbReference type="Pfam" id="PF03007">
    <property type="entry name" value="WS_DGAT_cat"/>
    <property type="match status" value="1"/>
</dbReference>
<evidence type="ECO:0000256" key="9">
    <source>
        <dbReference type="ARBA" id="ARBA00047604"/>
    </source>
</evidence>
<feature type="transmembrane region" description="Helical" evidence="11">
    <location>
        <begin position="221"/>
        <end position="245"/>
    </location>
</feature>
<evidence type="ECO:0000256" key="3">
    <source>
        <dbReference type="ARBA" id="ARBA00004771"/>
    </source>
</evidence>
<feature type="transmembrane region" description="Helical" evidence="11">
    <location>
        <begin position="441"/>
        <end position="463"/>
    </location>
</feature>
<dbReference type="AlphaFoldDB" id="A0AAV0CAE4"/>
<comment type="similarity">
    <text evidence="8">In the N-terminal section; belongs to the long-chain O-acyltransferase family.</text>
</comment>
<dbReference type="InterPro" id="IPR004255">
    <property type="entry name" value="O-acyltransferase_WSD1_N"/>
</dbReference>
<evidence type="ECO:0008006" key="16">
    <source>
        <dbReference type="Google" id="ProtNLM"/>
    </source>
</evidence>
<name>A0AAV0CAE4_9ASTE</name>
<sequence>MASKVVLRPIDTKTKTAPQTTPITDDDGHQGAVVFGHGEAAEEPASPATRLFHTRNLNCFIIAVLGCTTKINVDVIKKGLECTLINHPRFSSIIKLDDKRGKKRWVPRKVNVDNHIICPDLDPEMQCPDEFVENYTSSLTTKSMDMSKPLWDIHILNVKTSEANSIGILRMHHSLGDGISLISLFLACTRKASDPNSLPTIPSTKRTRPKFGFFRQSFLSIWRIMMVIINTIVDIMFFLATLIFLKDTDTPLKGKKKDDELLINPRRIVHRTVSLDDIKLIKNAMNVTVNDVIMGLLQAGMSRYLNRKYGNKKGNQSNDKNNLPKKVRLRGAIIFNIRPSAGIKALAEMMDKKSRAKWGNKIGYALTPLFIGFEENPLGYIRKAKAVIDRKKLSMESRFSFSAGLLILKLFGIKAAAALTNRVIGNTTVLVSNVVGPEDEISFFGHSMVFAAPAVYGVAHALTIHFQSYCNKMTISMVVDPEVIPDPYELCDDLEVSLETFKEAIKKATKEVIPDDALP</sequence>
<comment type="pathway">
    <text evidence="3">Glycerolipid metabolism; triacylglycerol biosynthesis.</text>
</comment>
<evidence type="ECO:0000256" key="4">
    <source>
        <dbReference type="ARBA" id="ARBA00005189"/>
    </source>
</evidence>
<evidence type="ECO:0000256" key="5">
    <source>
        <dbReference type="ARBA" id="ARBA00022679"/>
    </source>
</evidence>
<dbReference type="InterPro" id="IPR009721">
    <property type="entry name" value="O-acyltransferase_WSD1_C"/>
</dbReference>
<keyword evidence="11" id="KW-0472">Membrane</keyword>
<organism evidence="14 15">
    <name type="scientific">Cuscuta epithymum</name>
    <dbReference type="NCBI Taxonomy" id="186058"/>
    <lineage>
        <taxon>Eukaryota</taxon>
        <taxon>Viridiplantae</taxon>
        <taxon>Streptophyta</taxon>
        <taxon>Embryophyta</taxon>
        <taxon>Tracheophyta</taxon>
        <taxon>Spermatophyta</taxon>
        <taxon>Magnoliopsida</taxon>
        <taxon>eudicotyledons</taxon>
        <taxon>Gunneridae</taxon>
        <taxon>Pentapetalae</taxon>
        <taxon>asterids</taxon>
        <taxon>lamiids</taxon>
        <taxon>Solanales</taxon>
        <taxon>Convolvulaceae</taxon>
        <taxon>Cuscuteae</taxon>
        <taxon>Cuscuta</taxon>
        <taxon>Cuscuta subgen. Cuscuta</taxon>
    </lineage>
</organism>
<evidence type="ECO:0000313" key="15">
    <source>
        <dbReference type="Proteomes" id="UP001152523"/>
    </source>
</evidence>
<evidence type="ECO:0000256" key="11">
    <source>
        <dbReference type="SAM" id="Phobius"/>
    </source>
</evidence>
<keyword evidence="11" id="KW-0812">Transmembrane</keyword>
<accession>A0AAV0CAE4</accession>
<protein>
    <recommendedName>
        <fullName evidence="16">Diacylglycerol O-acyltransferase</fullName>
    </recommendedName>
</protein>
<feature type="transmembrane region" description="Helical" evidence="11">
    <location>
        <begin position="399"/>
        <end position="421"/>
    </location>
</feature>
<keyword evidence="11" id="KW-1133">Transmembrane helix</keyword>